<evidence type="ECO:0000313" key="4">
    <source>
        <dbReference type="Proteomes" id="UP001231189"/>
    </source>
</evidence>
<protein>
    <recommendedName>
        <fullName evidence="5">Reverse transcriptase zinc-binding domain-containing protein</fullName>
    </recommendedName>
</protein>
<comment type="caution">
    <text evidence="3">The sequence shown here is derived from an EMBL/GenBank/DDBJ whole genome shotgun (WGS) entry which is preliminary data.</text>
</comment>
<dbReference type="InterPro" id="IPR011676">
    <property type="entry name" value="DUF1618"/>
</dbReference>
<reference evidence="3" key="1">
    <citation type="submission" date="2023-07" db="EMBL/GenBank/DDBJ databases">
        <title>A chromosome-level genome assembly of Lolium multiflorum.</title>
        <authorList>
            <person name="Chen Y."/>
            <person name="Copetti D."/>
            <person name="Kolliker R."/>
            <person name="Studer B."/>
        </authorList>
    </citation>
    <scope>NUCLEOTIDE SEQUENCE</scope>
    <source>
        <strain evidence="3">02402/16</strain>
        <tissue evidence="3">Leaf</tissue>
    </source>
</reference>
<dbReference type="PANTHER" id="PTHR33074">
    <property type="entry name" value="EXPRESSED PROTEIN-RELATED"/>
    <property type="match status" value="1"/>
</dbReference>
<evidence type="ECO:0000313" key="3">
    <source>
        <dbReference type="EMBL" id="KAK1609446.1"/>
    </source>
</evidence>
<feature type="domain" description="DUF1618" evidence="1">
    <location>
        <begin position="218"/>
        <end position="354"/>
    </location>
</feature>
<dbReference type="Pfam" id="PF07762">
    <property type="entry name" value="DUF1618"/>
    <property type="match status" value="1"/>
</dbReference>
<proteinExistence type="predicted"/>
<dbReference type="AlphaFoldDB" id="A0AAD8QWG7"/>
<feature type="domain" description="Reverse transcriptase zinc-binding" evidence="2">
    <location>
        <begin position="666"/>
        <end position="752"/>
    </location>
</feature>
<dbReference type="Proteomes" id="UP001231189">
    <property type="component" value="Unassembled WGS sequence"/>
</dbReference>
<keyword evidence="4" id="KW-1185">Reference proteome</keyword>
<evidence type="ECO:0000259" key="2">
    <source>
        <dbReference type="Pfam" id="PF13966"/>
    </source>
</evidence>
<organism evidence="3 4">
    <name type="scientific">Lolium multiflorum</name>
    <name type="common">Italian ryegrass</name>
    <name type="synonym">Lolium perenne subsp. multiflorum</name>
    <dbReference type="NCBI Taxonomy" id="4521"/>
    <lineage>
        <taxon>Eukaryota</taxon>
        <taxon>Viridiplantae</taxon>
        <taxon>Streptophyta</taxon>
        <taxon>Embryophyta</taxon>
        <taxon>Tracheophyta</taxon>
        <taxon>Spermatophyta</taxon>
        <taxon>Magnoliopsida</taxon>
        <taxon>Liliopsida</taxon>
        <taxon>Poales</taxon>
        <taxon>Poaceae</taxon>
        <taxon>BOP clade</taxon>
        <taxon>Pooideae</taxon>
        <taxon>Poodae</taxon>
        <taxon>Poeae</taxon>
        <taxon>Poeae Chloroplast Group 2 (Poeae type)</taxon>
        <taxon>Loliodinae</taxon>
        <taxon>Loliinae</taxon>
        <taxon>Lolium</taxon>
    </lineage>
</organism>
<name>A0AAD8QWG7_LOLMU</name>
<dbReference type="PANTHER" id="PTHR33074:SF42">
    <property type="entry name" value="DUF1618 DOMAIN-CONTAINING PROTEIN"/>
    <property type="match status" value="1"/>
</dbReference>
<evidence type="ECO:0000259" key="1">
    <source>
        <dbReference type="Pfam" id="PF07762"/>
    </source>
</evidence>
<gene>
    <name evidence="3" type="ORF">QYE76_033119</name>
</gene>
<evidence type="ECO:0008006" key="5">
    <source>
        <dbReference type="Google" id="ProtNLM"/>
    </source>
</evidence>
<accession>A0AAD8QWG7</accession>
<sequence length="753" mass="86101">MRPASHPTAGDSIPPRPDPETVLLDTVAYIDDEANATTAYGARSDGQSEIQVTFWIAHPPRASYFTVHCPGLKPDAFRKLPRVVATEDGLALLRVPVSPEHNLQEEEEEERVNEFFIYCARTGNQLKQPTLRLLPNPDPRYYADNEVGILNCRRTDDSFFLVVLHRNPLTTPETRYIHMFDSETWKWETKPVSPPESYSYHITDKVFTIGGRYGAMGWVDLWLGIFIYDVILGGNTIDYKALPSSGVLPTLQGLGSTVRDIVVVNGFIKYFCMYSPGVDTTNVSGDWLAYAWRMKYPLQQDWQQDCHLKASEIMDNHKHSERRLKDKPDGVEKPALMLRAGSPVLSLHDVDVVYILTKPMYSDEMAWVHAVNMCTKTIHGIAEFGAERTVGFMFHYTQSRIFKPKAIEVKEDNHKNEEDSWTYVSRKKKKNDAPAGARQGLPSQEEMHIILAWAREDTRWAQTMDAALALWVDEVASGGQGHIMAREEEGMYRKIDGTSHDCDDRNLQYFDLHCIDLHYTDPTVYIKPNNYVKPYDYANIYVEFYIVKVYINMVFIDNFVNTAELFAVATCASVGDGKTASFWKDSWVDGGAPFLIAPNLFKASRRKCRSVAEALNDGKWILDLRGRVTADSLSEFLDLWDQVRRVALVQGTFDSLVWRFSEDGIYSSKSTYRLQFRLQFLGATSSPFVKLIWSATAAPKRRFFGWLFAQNRLLTADRLLARRWPNSYFCPLCRRSLETALHLLVECPWARRA</sequence>
<dbReference type="InterPro" id="IPR026960">
    <property type="entry name" value="RVT-Znf"/>
</dbReference>
<dbReference type="EMBL" id="JAUUTY010000007">
    <property type="protein sequence ID" value="KAK1609446.1"/>
    <property type="molecule type" value="Genomic_DNA"/>
</dbReference>
<dbReference type="Pfam" id="PF13966">
    <property type="entry name" value="zf-RVT"/>
    <property type="match status" value="1"/>
</dbReference>